<dbReference type="RefSeq" id="WP_131517218.1">
    <property type="nucleotide sequence ID" value="NZ_SJKD01000008.1"/>
</dbReference>
<dbReference type="AlphaFoldDB" id="A0A4R0JDI5"/>
<accession>A0A4R0JDI5</accession>
<proteinExistence type="predicted"/>
<feature type="compositionally biased region" description="Polar residues" evidence="1">
    <location>
        <begin position="109"/>
        <end position="118"/>
    </location>
</feature>
<gene>
    <name evidence="2" type="ORF">E0H75_30780</name>
</gene>
<organism evidence="2 3">
    <name type="scientific">Kribbella capetownensis</name>
    <dbReference type="NCBI Taxonomy" id="1572659"/>
    <lineage>
        <taxon>Bacteria</taxon>
        <taxon>Bacillati</taxon>
        <taxon>Actinomycetota</taxon>
        <taxon>Actinomycetes</taxon>
        <taxon>Propionibacteriales</taxon>
        <taxon>Kribbellaceae</taxon>
        <taxon>Kribbella</taxon>
    </lineage>
</organism>
<evidence type="ECO:0000313" key="3">
    <source>
        <dbReference type="Proteomes" id="UP000293342"/>
    </source>
</evidence>
<dbReference type="Proteomes" id="UP000293342">
    <property type="component" value="Unassembled WGS sequence"/>
</dbReference>
<comment type="caution">
    <text evidence="2">The sequence shown here is derived from an EMBL/GenBank/DDBJ whole genome shotgun (WGS) entry which is preliminary data.</text>
</comment>
<keyword evidence="3" id="KW-1185">Reference proteome</keyword>
<evidence type="ECO:0000256" key="1">
    <source>
        <dbReference type="SAM" id="MobiDB-lite"/>
    </source>
</evidence>
<name>A0A4R0JDI5_9ACTN</name>
<reference evidence="2 3" key="1">
    <citation type="submission" date="2019-02" db="EMBL/GenBank/DDBJ databases">
        <title>Kribbella capetownensis sp. nov. and Kribbella speibonae sp. nov., isolated from soil.</title>
        <authorList>
            <person name="Curtis S.M."/>
            <person name="Norton I."/>
            <person name="Everest G.J."/>
            <person name="Meyers P.R."/>
        </authorList>
    </citation>
    <scope>NUCLEOTIDE SEQUENCE [LARGE SCALE GENOMIC DNA]</scope>
    <source>
        <strain evidence="2 3">YM53</strain>
    </source>
</reference>
<sequence length="138" mass="14768">MLIAFLVALAVAIPLVVRSRHRRAWQDDLASAEEEVAWFARSLIPDLRRTGSVEAAAGGWTIAASRVTAVEDRLTVLEASAPDDSTQARAATLRDAVRSARLRMEALRDSSTAETLSQDLDAAAGDLESALTPPTPTE</sequence>
<dbReference type="EMBL" id="SJKD01000008">
    <property type="protein sequence ID" value="TCC44913.1"/>
    <property type="molecule type" value="Genomic_DNA"/>
</dbReference>
<evidence type="ECO:0000313" key="2">
    <source>
        <dbReference type="EMBL" id="TCC44913.1"/>
    </source>
</evidence>
<protein>
    <submittedName>
        <fullName evidence="2">Uncharacterized protein</fullName>
    </submittedName>
</protein>
<feature type="region of interest" description="Disordered" evidence="1">
    <location>
        <begin position="107"/>
        <end position="138"/>
    </location>
</feature>
<dbReference type="OrthoDB" id="3830130at2"/>